<name>A0ABM9SZE1_THIA3</name>
<reference evidence="1 2" key="1">
    <citation type="submission" date="2015-03" db="EMBL/GenBank/DDBJ databases">
        <authorList>
            <person name="Regsiter A."/>
            <person name="william w."/>
        </authorList>
    </citation>
    <scope>NUCLEOTIDE SEQUENCE [LARGE SCALE GENOMIC DNA]</scope>
    <source>
        <strain evidence="1 2">CB1</strain>
    </source>
</reference>
<dbReference type="Proteomes" id="UP000078599">
    <property type="component" value="Unassembled WGS sequence"/>
</dbReference>
<dbReference type="EMBL" id="CTRI01000001">
    <property type="protein sequence ID" value="CQR26441.1"/>
    <property type="molecule type" value="Genomic_DNA"/>
</dbReference>
<comment type="caution">
    <text evidence="1">The sequence shown here is derived from an EMBL/GenBank/DDBJ whole genome shotgun (WGS) entry which is preliminary data.</text>
</comment>
<protein>
    <submittedName>
        <fullName evidence="1">Uncharacterized protein</fullName>
    </submittedName>
</protein>
<evidence type="ECO:0000313" key="2">
    <source>
        <dbReference type="Proteomes" id="UP000078599"/>
    </source>
</evidence>
<gene>
    <name evidence="1" type="ORF">THICB1_10184</name>
</gene>
<dbReference type="RefSeq" id="WP_156052516.1">
    <property type="nucleotide sequence ID" value="NZ_DAIPFP010000007.1"/>
</dbReference>
<keyword evidence="2" id="KW-1185">Reference proteome</keyword>
<organism evidence="1 2">
    <name type="scientific">Thiomonas arsenitoxydans (strain DSM 22701 / CIP 110005 / 3As)</name>
    <dbReference type="NCBI Taxonomy" id="426114"/>
    <lineage>
        <taxon>Bacteria</taxon>
        <taxon>Pseudomonadati</taxon>
        <taxon>Pseudomonadota</taxon>
        <taxon>Betaproteobacteria</taxon>
        <taxon>Burkholderiales</taxon>
        <taxon>Thiomonas</taxon>
    </lineage>
</organism>
<evidence type="ECO:0000313" key="1">
    <source>
        <dbReference type="EMBL" id="CQR26441.1"/>
    </source>
</evidence>
<accession>A0ABM9SZE1</accession>
<sequence length="53" mass="5623">MNESSTEILARDAQRVGAVIDHDLAAIDDADAEQERALMDALELGVEDIGLGV</sequence>
<proteinExistence type="predicted"/>